<reference evidence="1" key="1">
    <citation type="submission" date="2019-11" db="EMBL/GenBank/DDBJ databases">
        <title>Epiphytic Pseudomonas syringae from cherry orchards.</title>
        <authorList>
            <person name="Hulin M.T."/>
        </authorList>
    </citation>
    <scope>NUCLEOTIDE SEQUENCE</scope>
    <source>
        <strain evidence="1">PA-2-5E</strain>
    </source>
</reference>
<organism evidence="1 2">
    <name type="scientific">Pseudomonas syringae</name>
    <dbReference type="NCBI Taxonomy" id="317"/>
    <lineage>
        <taxon>Bacteria</taxon>
        <taxon>Pseudomonadati</taxon>
        <taxon>Pseudomonadota</taxon>
        <taxon>Gammaproteobacteria</taxon>
        <taxon>Pseudomonadales</taxon>
        <taxon>Pseudomonadaceae</taxon>
        <taxon>Pseudomonas</taxon>
    </lineage>
</organism>
<sequence length="156" mass="17271">MKYPELMISWLQTLLGKRLISINALFHVLASEKDSSPKEVSFIFDDAEVGKIYGGSDGATLCFSFKPLCSCDLGEYGMEDIFCISDEPLFSDVVGSRLASVKLLKSLTEEAVIGLFLSFDNKSNLCILNLGDELFVYDHLPESIVTDEQLSLISVR</sequence>
<dbReference type="EMBL" id="WKAE01000566">
    <property type="protein sequence ID" value="MCF5632755.1"/>
    <property type="molecule type" value="Genomic_DNA"/>
</dbReference>
<dbReference type="RefSeq" id="WP_024673395.1">
    <property type="nucleotide sequence ID" value="NZ_CAWQUS010000010.1"/>
</dbReference>
<name>A0A9Q4FKK3_PSESX</name>
<dbReference type="Proteomes" id="UP000814010">
    <property type="component" value="Unassembled WGS sequence"/>
</dbReference>
<accession>A0A9Q4FKK3</accession>
<evidence type="ECO:0000313" key="2">
    <source>
        <dbReference type="Proteomes" id="UP000814010"/>
    </source>
</evidence>
<proteinExistence type="predicted"/>
<protein>
    <submittedName>
        <fullName evidence="1">Uncharacterized protein</fullName>
    </submittedName>
</protein>
<dbReference type="AlphaFoldDB" id="A0A9Q4FKK3"/>
<comment type="caution">
    <text evidence="1">The sequence shown here is derived from an EMBL/GenBank/DDBJ whole genome shotgun (WGS) entry which is preliminary data.</text>
</comment>
<evidence type="ECO:0000313" key="1">
    <source>
        <dbReference type="EMBL" id="MCF5632755.1"/>
    </source>
</evidence>
<gene>
    <name evidence="1" type="ORF">GIV53_26490</name>
</gene>